<dbReference type="AlphaFoldDB" id="A0A101LVB3"/>
<dbReference type="EMBL" id="LKAM01000016">
    <property type="protein sequence ID" value="KUM45808.1"/>
    <property type="molecule type" value="Genomic_DNA"/>
</dbReference>
<feature type="signal peptide" evidence="1">
    <location>
        <begin position="1"/>
        <end position="15"/>
    </location>
</feature>
<evidence type="ECO:0000313" key="2">
    <source>
        <dbReference type="EMBL" id="KUM45808.1"/>
    </source>
</evidence>
<sequence length="73" mass="8079">MLLVVMLSLLQGLTARSCPLFPESKTRTGMGKGLLLEKVLQLIRARQGRLQASPQLFFTAAEEMCVGPRYSLI</sequence>
<keyword evidence="2" id="KW-0496">Mitochondrion</keyword>
<geneLocation type="mitochondrion" evidence="2"/>
<reference evidence="2" key="1">
    <citation type="journal article" date="2015" name="Genome Biol. Evol.">
        <title>Organellar Genomes of White Spruce (Picea glauca): Assembly and Annotation.</title>
        <authorList>
            <person name="Jackman S.D."/>
            <person name="Warren R.L."/>
            <person name="Gibb E.A."/>
            <person name="Vandervalk B.P."/>
            <person name="Mohamadi H."/>
            <person name="Chu J."/>
            <person name="Raymond A."/>
            <person name="Pleasance S."/>
            <person name="Coope R."/>
            <person name="Wildung M.R."/>
            <person name="Ritland C.E."/>
            <person name="Bousquet J."/>
            <person name="Jones S.J."/>
            <person name="Bohlmann J."/>
            <person name="Birol I."/>
        </authorList>
    </citation>
    <scope>NUCLEOTIDE SEQUENCE [LARGE SCALE GENOMIC DNA]</scope>
    <source>
        <tissue evidence="2">Flushing bud</tissue>
    </source>
</reference>
<protein>
    <submittedName>
        <fullName evidence="2">Uncharacterized protein</fullName>
    </submittedName>
</protein>
<organism evidence="2">
    <name type="scientific">Picea glauca</name>
    <name type="common">White spruce</name>
    <name type="synonym">Pinus glauca</name>
    <dbReference type="NCBI Taxonomy" id="3330"/>
    <lineage>
        <taxon>Eukaryota</taxon>
        <taxon>Viridiplantae</taxon>
        <taxon>Streptophyta</taxon>
        <taxon>Embryophyta</taxon>
        <taxon>Tracheophyta</taxon>
        <taxon>Spermatophyta</taxon>
        <taxon>Pinopsida</taxon>
        <taxon>Pinidae</taxon>
        <taxon>Conifers I</taxon>
        <taxon>Pinales</taxon>
        <taxon>Pinaceae</taxon>
        <taxon>Picea</taxon>
    </lineage>
</organism>
<accession>A0A101LVB3</accession>
<feature type="chain" id="PRO_5012949547" evidence="1">
    <location>
        <begin position="16"/>
        <end position="73"/>
    </location>
</feature>
<name>A0A101LVB3_PICGL</name>
<keyword evidence="1" id="KW-0732">Signal</keyword>
<gene>
    <name evidence="2" type="ORF">ABT39_MTgene2376</name>
</gene>
<evidence type="ECO:0000256" key="1">
    <source>
        <dbReference type="SAM" id="SignalP"/>
    </source>
</evidence>
<comment type="caution">
    <text evidence="2">The sequence shown here is derived from an EMBL/GenBank/DDBJ whole genome shotgun (WGS) entry which is preliminary data.</text>
</comment>
<proteinExistence type="predicted"/>